<dbReference type="Gene3D" id="2.60.120.1440">
    <property type="match status" value="1"/>
</dbReference>
<dbReference type="EMBL" id="JAGHKP010000003">
    <property type="protein sequence ID" value="MBO9154055.1"/>
    <property type="molecule type" value="Genomic_DNA"/>
</dbReference>
<proteinExistence type="predicted"/>
<dbReference type="InterPro" id="IPR006860">
    <property type="entry name" value="FecR"/>
</dbReference>
<dbReference type="Pfam" id="PF04773">
    <property type="entry name" value="FecR"/>
    <property type="match status" value="1"/>
</dbReference>
<accession>A0ABS3YH84</accession>
<evidence type="ECO:0000256" key="1">
    <source>
        <dbReference type="SAM" id="Phobius"/>
    </source>
</evidence>
<evidence type="ECO:0000259" key="2">
    <source>
        <dbReference type="Pfam" id="PF04773"/>
    </source>
</evidence>
<evidence type="ECO:0000313" key="5">
    <source>
        <dbReference type="Proteomes" id="UP000679126"/>
    </source>
</evidence>
<dbReference type="InterPro" id="IPR012373">
    <property type="entry name" value="Ferrdict_sens_TM"/>
</dbReference>
<keyword evidence="1" id="KW-0472">Membrane</keyword>
<keyword evidence="1" id="KW-1133">Transmembrane helix</keyword>
<feature type="domain" description="FecR protein" evidence="2">
    <location>
        <begin position="117"/>
        <end position="212"/>
    </location>
</feature>
<feature type="domain" description="Protein FecR C-terminal" evidence="3">
    <location>
        <begin position="256"/>
        <end position="321"/>
    </location>
</feature>
<gene>
    <name evidence="4" type="ORF">J7I43_17640</name>
</gene>
<comment type="caution">
    <text evidence="4">The sequence shown here is derived from an EMBL/GenBank/DDBJ whole genome shotgun (WGS) entry which is preliminary data.</text>
</comment>
<dbReference type="Gene3D" id="3.55.50.30">
    <property type="match status" value="1"/>
</dbReference>
<reference evidence="5" key="1">
    <citation type="submission" date="2021-03" db="EMBL/GenBank/DDBJ databases">
        <title>Assistant Professor.</title>
        <authorList>
            <person name="Huq M.A."/>
        </authorList>
    </citation>
    <scope>NUCLEOTIDE SEQUENCE [LARGE SCALE GENOMIC DNA]</scope>
    <source>
        <strain evidence="5">MAH-28</strain>
    </source>
</reference>
<protein>
    <submittedName>
        <fullName evidence="4">FecR domain-containing protein</fullName>
    </submittedName>
</protein>
<dbReference type="RefSeq" id="WP_209147175.1">
    <property type="nucleotide sequence ID" value="NZ_JAGHKP010000003.1"/>
</dbReference>
<keyword evidence="1" id="KW-0812">Transmembrane</keyword>
<evidence type="ECO:0000313" key="4">
    <source>
        <dbReference type="EMBL" id="MBO9154055.1"/>
    </source>
</evidence>
<evidence type="ECO:0000259" key="3">
    <source>
        <dbReference type="Pfam" id="PF16344"/>
    </source>
</evidence>
<dbReference type="InterPro" id="IPR032508">
    <property type="entry name" value="FecR_C"/>
</dbReference>
<dbReference type="Proteomes" id="UP000679126">
    <property type="component" value="Unassembled WGS sequence"/>
</dbReference>
<keyword evidence="5" id="KW-1185">Reference proteome</keyword>
<name>A0ABS3YH84_9BACT</name>
<sequence>MNEHYQTPEDFLGDESFIAWRRGTDRTQARRWEAWMAGNPANKAVAEEAVSMLSLLETEELHPASAHTFQARDRLMSALNGVKTVPLYRRRAFRWAAAAAAVVIFAVVLLRPREPVVYATAPGETKSFILPDGTSVTLNASSSLKLAGNWNAEGNREVWLNGEGFFEVKSTTRQARFLVHAKDLQVEVLGTKFNVKQRSEQTTVVLESGKVQLHVKDAATLVMTPGELVKYTPGTRNTVRKKVNAKIYTSWKTGRLEFENASIREIAGVLEDNYDLKVIFEDTAFQHHQFNGVFPAGNVNVLLEALSKAYQLDISRNGAEVRLGATPSH</sequence>
<organism evidence="4 5">
    <name type="scientific">Chitinophaga chungangae</name>
    <dbReference type="NCBI Taxonomy" id="2821488"/>
    <lineage>
        <taxon>Bacteria</taxon>
        <taxon>Pseudomonadati</taxon>
        <taxon>Bacteroidota</taxon>
        <taxon>Chitinophagia</taxon>
        <taxon>Chitinophagales</taxon>
        <taxon>Chitinophagaceae</taxon>
        <taxon>Chitinophaga</taxon>
    </lineage>
</organism>
<feature type="transmembrane region" description="Helical" evidence="1">
    <location>
        <begin position="92"/>
        <end position="110"/>
    </location>
</feature>
<dbReference type="PIRSF" id="PIRSF018266">
    <property type="entry name" value="FecR"/>
    <property type="match status" value="1"/>
</dbReference>
<dbReference type="PANTHER" id="PTHR30273:SF2">
    <property type="entry name" value="PROTEIN FECR"/>
    <property type="match status" value="1"/>
</dbReference>
<dbReference type="PANTHER" id="PTHR30273">
    <property type="entry name" value="PERIPLASMIC SIGNAL SENSOR AND SIGMA FACTOR ACTIVATOR FECR-RELATED"/>
    <property type="match status" value="1"/>
</dbReference>
<dbReference type="Pfam" id="PF16344">
    <property type="entry name" value="FecR_C"/>
    <property type="match status" value="1"/>
</dbReference>